<proteinExistence type="predicted"/>
<dbReference type="SMART" id="SM01019">
    <property type="entry name" value="B3"/>
    <property type="match status" value="1"/>
</dbReference>
<dbReference type="PANTHER" id="PTHR31391">
    <property type="entry name" value="B3 DOMAIN-CONTAINING PROTEIN OS11G0197600-RELATED"/>
    <property type="match status" value="1"/>
</dbReference>
<dbReference type="InterPro" id="IPR003340">
    <property type="entry name" value="B3_DNA-bd"/>
</dbReference>
<dbReference type="InterPro" id="IPR015300">
    <property type="entry name" value="DNA-bd_pseudobarrel_sf"/>
</dbReference>
<evidence type="ECO:0000256" key="3">
    <source>
        <dbReference type="ARBA" id="ARBA00023125"/>
    </source>
</evidence>
<evidence type="ECO:0000259" key="7">
    <source>
        <dbReference type="PROSITE" id="PS50863"/>
    </source>
</evidence>
<protein>
    <recommendedName>
        <fullName evidence="7">TF-B3 domain-containing protein</fullName>
    </recommendedName>
</protein>
<dbReference type="ExpressionAtlas" id="A0A0J8B7N6">
    <property type="expression patterns" value="baseline"/>
</dbReference>
<dbReference type="Pfam" id="PF02362">
    <property type="entry name" value="B3"/>
    <property type="match status" value="1"/>
</dbReference>
<dbReference type="AlphaFoldDB" id="A0A0J8B7N6"/>
<dbReference type="eggNOG" id="ENOG502QWFE">
    <property type="taxonomic scope" value="Eukaryota"/>
</dbReference>
<sequence length="442" mass="50730">MKELKAKLRKFKRNSSTSSSKGLYYQKREVKRQNIMPSIIRQAEELRSRLEANYPCFIKPMLKSHVASCFWMGLPVPFCKMYLPQNDTYFILENQYGKKYRVKYLARKTALSGGWRGFSIAEELSQGDVLVFHLIQPTKFKVYVLRSDLTENDKPRVIQNLPAEVVQRGLEVGTLEPSIETHRPSSISEDDSLAEMSKSNRKNPSQKDVSKSNSGTPKHVLYPDAVGDGGIASFDEFVILLEDLLKKEYDLPHNLKHSYYKLCCRNEFLHIHLLEGINPFLIAGIIIETVNVALAMKSCELHTSKNEFSIWDEKLKSLKILGMEVGFLVSHLDNLQRVAYDPEATRNRQQYLELCSEHAISEREINNVEAKLSELIGVFDKRADEIKKLKSEIKNHKSKFLEQVTYNCRCDSVGELNKVGAFPSRESEAFWARTMGHHPRGH</sequence>
<comment type="subcellular location">
    <subcellularLocation>
        <location evidence="1">Nucleus</location>
    </subcellularLocation>
</comment>
<organism evidence="8 9">
    <name type="scientific">Beta vulgaris subsp. vulgaris</name>
    <name type="common">Beet</name>
    <dbReference type="NCBI Taxonomy" id="3555"/>
    <lineage>
        <taxon>Eukaryota</taxon>
        <taxon>Viridiplantae</taxon>
        <taxon>Streptophyta</taxon>
        <taxon>Embryophyta</taxon>
        <taxon>Tracheophyta</taxon>
        <taxon>Spermatophyta</taxon>
        <taxon>Magnoliopsida</taxon>
        <taxon>eudicotyledons</taxon>
        <taxon>Gunneridae</taxon>
        <taxon>Pentapetalae</taxon>
        <taxon>Caryophyllales</taxon>
        <taxon>Chenopodiaceae</taxon>
        <taxon>Betoideae</taxon>
        <taxon>Beta</taxon>
    </lineage>
</organism>
<dbReference type="Proteomes" id="UP000035740">
    <property type="component" value="Unassembled WGS sequence"/>
</dbReference>
<dbReference type="OrthoDB" id="1909330at2759"/>
<keyword evidence="4" id="KW-0804">Transcription</keyword>
<dbReference type="SUPFAM" id="SSF101936">
    <property type="entry name" value="DNA-binding pseudobarrel domain"/>
    <property type="match status" value="1"/>
</dbReference>
<dbReference type="PROSITE" id="PS50863">
    <property type="entry name" value="B3"/>
    <property type="match status" value="1"/>
</dbReference>
<evidence type="ECO:0000313" key="8">
    <source>
        <dbReference type="EMBL" id="KMS95978.1"/>
    </source>
</evidence>
<evidence type="ECO:0000256" key="1">
    <source>
        <dbReference type="ARBA" id="ARBA00004123"/>
    </source>
</evidence>
<dbReference type="GO" id="GO:0003677">
    <property type="term" value="F:DNA binding"/>
    <property type="evidence" value="ECO:0007669"/>
    <property type="project" value="UniProtKB-KW"/>
</dbReference>
<keyword evidence="3" id="KW-0238">DNA-binding</keyword>
<keyword evidence="9" id="KW-1185">Reference proteome</keyword>
<dbReference type="PANTHER" id="PTHR31391:SF135">
    <property type="entry name" value="B3 DOMAIN-CONTAINING PROTEIN OS01G0234100-LIKE ISOFORM X1"/>
    <property type="match status" value="1"/>
</dbReference>
<dbReference type="CDD" id="cd10017">
    <property type="entry name" value="B3_DNA"/>
    <property type="match status" value="1"/>
</dbReference>
<reference evidence="8 9" key="1">
    <citation type="journal article" date="2014" name="Nature">
        <title>The genome of the recently domesticated crop plant sugar beet (Beta vulgaris).</title>
        <authorList>
            <person name="Dohm J.C."/>
            <person name="Minoche A.E."/>
            <person name="Holtgrawe D."/>
            <person name="Capella-Gutierrez S."/>
            <person name="Zakrzewski F."/>
            <person name="Tafer H."/>
            <person name="Rupp O."/>
            <person name="Sorensen T.R."/>
            <person name="Stracke R."/>
            <person name="Reinhardt R."/>
            <person name="Goesmann A."/>
            <person name="Kraft T."/>
            <person name="Schulz B."/>
            <person name="Stadler P.F."/>
            <person name="Schmidt T."/>
            <person name="Gabaldon T."/>
            <person name="Lehrach H."/>
            <person name="Weisshaar B."/>
            <person name="Himmelbauer H."/>
        </authorList>
    </citation>
    <scope>NUCLEOTIDE SEQUENCE [LARGE SCALE GENOMIC DNA]</scope>
    <source>
        <tissue evidence="8">Taproot</tissue>
    </source>
</reference>
<gene>
    <name evidence="8" type="ORF">BVRB_003390</name>
</gene>
<feature type="region of interest" description="Disordered" evidence="6">
    <location>
        <begin position="178"/>
        <end position="216"/>
    </location>
</feature>
<dbReference type="InterPro" id="IPR044837">
    <property type="entry name" value="REM16-like"/>
</dbReference>
<dbReference type="EMBL" id="KQ090420">
    <property type="protein sequence ID" value="KMS95978.1"/>
    <property type="molecule type" value="Genomic_DNA"/>
</dbReference>
<accession>A0A0J8B7N6</accession>
<evidence type="ECO:0000313" key="9">
    <source>
        <dbReference type="Proteomes" id="UP000035740"/>
    </source>
</evidence>
<feature type="domain" description="TF-B3" evidence="7">
    <location>
        <begin position="57"/>
        <end position="148"/>
    </location>
</feature>
<evidence type="ECO:0000256" key="4">
    <source>
        <dbReference type="ARBA" id="ARBA00023163"/>
    </source>
</evidence>
<dbReference type="Gramene" id="KMS95978">
    <property type="protein sequence ID" value="KMS95978"/>
    <property type="gene ID" value="BVRB_003390"/>
</dbReference>
<dbReference type="GO" id="GO:0005634">
    <property type="term" value="C:nucleus"/>
    <property type="evidence" value="ECO:0007669"/>
    <property type="project" value="UniProtKB-SubCell"/>
</dbReference>
<keyword evidence="2" id="KW-0805">Transcription regulation</keyword>
<feature type="compositionally biased region" description="Polar residues" evidence="6">
    <location>
        <begin position="202"/>
        <end position="216"/>
    </location>
</feature>
<name>A0A0J8B7N6_BETVV</name>
<dbReference type="OMA" id="RQNIMPS"/>
<keyword evidence="5" id="KW-0539">Nucleus</keyword>
<evidence type="ECO:0000256" key="2">
    <source>
        <dbReference type="ARBA" id="ARBA00023015"/>
    </source>
</evidence>
<dbReference type="Gene3D" id="2.40.330.10">
    <property type="entry name" value="DNA-binding pseudobarrel domain"/>
    <property type="match status" value="1"/>
</dbReference>
<evidence type="ECO:0000256" key="6">
    <source>
        <dbReference type="SAM" id="MobiDB-lite"/>
    </source>
</evidence>
<evidence type="ECO:0000256" key="5">
    <source>
        <dbReference type="ARBA" id="ARBA00023242"/>
    </source>
</evidence>